<protein>
    <submittedName>
        <fullName evidence="2">Uncharacterized protein</fullName>
    </submittedName>
</protein>
<proteinExistence type="predicted"/>
<feature type="transmembrane region" description="Helical" evidence="1">
    <location>
        <begin position="88"/>
        <end position="108"/>
    </location>
</feature>
<organism evidence="2 3">
    <name type="scientific">Pseudomonas syringae pv. avii</name>
    <dbReference type="NCBI Taxonomy" id="663959"/>
    <lineage>
        <taxon>Bacteria</taxon>
        <taxon>Pseudomonadati</taxon>
        <taxon>Pseudomonadota</taxon>
        <taxon>Gammaproteobacteria</taxon>
        <taxon>Pseudomonadales</taxon>
        <taxon>Pseudomonadaceae</taxon>
        <taxon>Pseudomonas</taxon>
        <taxon>Pseudomonas syringae</taxon>
    </lineage>
</organism>
<keyword evidence="1" id="KW-0472">Membrane</keyword>
<reference evidence="2 3" key="1">
    <citation type="submission" date="2018-08" db="EMBL/GenBank/DDBJ databases">
        <title>Recombination of ecologically and evolutionarily significant loci maintains genetic cohesion in the Pseudomonas syringae species complex.</title>
        <authorList>
            <person name="Dillon M."/>
            <person name="Thakur S."/>
            <person name="Almeida R.N.D."/>
            <person name="Weir B.S."/>
            <person name="Guttman D.S."/>
        </authorList>
    </citation>
    <scope>NUCLEOTIDE SEQUENCE [LARGE SCALE GENOMIC DNA]</scope>
    <source>
        <strain evidence="2 3">ICMP 14479</strain>
    </source>
</reference>
<sequence>MFMGIIAVQTLENNVEYSAGELQTWLSTRSRICSTVLWRRALEGKEAFEVGDFTYKLHPTPSGRYLVKKIATMELINPQRKPMSIKRAAKWTVIALGLVGICLTLIFLTK</sequence>
<evidence type="ECO:0000256" key="1">
    <source>
        <dbReference type="SAM" id="Phobius"/>
    </source>
</evidence>
<evidence type="ECO:0000313" key="3">
    <source>
        <dbReference type="Proteomes" id="UP000280395"/>
    </source>
</evidence>
<comment type="caution">
    <text evidence="2">The sequence shown here is derived from an EMBL/GenBank/DDBJ whole genome shotgun (WGS) entry which is preliminary data.</text>
</comment>
<evidence type="ECO:0000313" key="2">
    <source>
        <dbReference type="EMBL" id="RMU59072.1"/>
    </source>
</evidence>
<dbReference type="EMBL" id="RBUA01000534">
    <property type="protein sequence ID" value="RMU59072.1"/>
    <property type="molecule type" value="Genomic_DNA"/>
</dbReference>
<dbReference type="AlphaFoldDB" id="A0A3M5VLI2"/>
<accession>A0A3M5VLI2</accession>
<name>A0A3M5VLI2_PSESX</name>
<gene>
    <name evidence="2" type="ORF">ALP29_201566</name>
</gene>
<dbReference type="Proteomes" id="UP000280395">
    <property type="component" value="Unassembled WGS sequence"/>
</dbReference>
<keyword evidence="1" id="KW-1133">Transmembrane helix</keyword>
<keyword evidence="1" id="KW-0812">Transmembrane</keyword>